<keyword evidence="3" id="KW-0720">Serine protease</keyword>
<evidence type="ECO:0000313" key="6">
    <source>
        <dbReference type="Ensembl" id="ENSCLMP00005048066.1"/>
    </source>
</evidence>
<dbReference type="PROSITE" id="PS00134">
    <property type="entry name" value="TRYPSIN_HIS"/>
    <property type="match status" value="1"/>
</dbReference>
<feature type="domain" description="Peptidase S1" evidence="5">
    <location>
        <begin position="53"/>
        <end position="287"/>
    </location>
</feature>
<evidence type="ECO:0000256" key="3">
    <source>
        <dbReference type="ARBA" id="ARBA00022825"/>
    </source>
</evidence>
<keyword evidence="1" id="KW-0645">Protease</keyword>
<sequence>MLLQHGPFSARSVLWLHDTEVTLTTECISVCSSACGRPSSVKKVVSSTGQERIVGGDDSVEGEWPWQVSLHFSGNLYCGASVLSSDWLISAAHCFSKERLSDPRYWSAHLGMLTQGSAKHVAEIQRIVVHEYYNAYTFDYDIALLQLKKPWPPSLSPLVQPVCLPPSSHTVTGSHRCIVTGWGYRSEEGEVSSHLIESPIITCISIYSSGCEALKVGVYLLNVLSASTALFVSQGDSGGPLSCQGPGGGRWFLIGIVSWGAGCGRPNLPGVYTRVNKFTSWIYSHIS</sequence>
<dbReference type="InterPro" id="IPR018114">
    <property type="entry name" value="TRYPSIN_HIS"/>
</dbReference>
<dbReference type="SMART" id="SM00020">
    <property type="entry name" value="Tryp_SPc"/>
    <property type="match status" value="1"/>
</dbReference>
<dbReference type="Proteomes" id="UP000694565">
    <property type="component" value="Unplaced"/>
</dbReference>
<dbReference type="InterPro" id="IPR009003">
    <property type="entry name" value="Peptidase_S1_PA"/>
</dbReference>
<evidence type="ECO:0000256" key="2">
    <source>
        <dbReference type="ARBA" id="ARBA00022801"/>
    </source>
</evidence>
<evidence type="ECO:0000259" key="5">
    <source>
        <dbReference type="PROSITE" id="PS50240"/>
    </source>
</evidence>
<keyword evidence="7" id="KW-1185">Reference proteome</keyword>
<dbReference type="GO" id="GO:0006508">
    <property type="term" value="P:proteolysis"/>
    <property type="evidence" value="ECO:0007669"/>
    <property type="project" value="UniProtKB-KW"/>
</dbReference>
<proteinExistence type="predicted"/>
<dbReference type="PANTHER" id="PTHR24252:SF12">
    <property type="entry name" value="TRANSMEMBRANE SERINE PROTEASE 7"/>
    <property type="match status" value="1"/>
</dbReference>
<dbReference type="SUPFAM" id="SSF50494">
    <property type="entry name" value="Trypsin-like serine proteases"/>
    <property type="match status" value="1"/>
</dbReference>
<dbReference type="GO" id="GO:0004252">
    <property type="term" value="F:serine-type endopeptidase activity"/>
    <property type="evidence" value="ECO:0007669"/>
    <property type="project" value="InterPro"/>
</dbReference>
<dbReference type="AlphaFoldDB" id="A0A8C3AXM9"/>
<dbReference type="GeneTree" id="ENSGT00940000160085"/>
<protein>
    <submittedName>
        <fullName evidence="6">Transmembrane serine protease 7</fullName>
    </submittedName>
</protein>
<organism evidence="6 7">
    <name type="scientific">Cyclopterus lumpus</name>
    <name type="common">Lumpsucker</name>
    <dbReference type="NCBI Taxonomy" id="8103"/>
    <lineage>
        <taxon>Eukaryota</taxon>
        <taxon>Metazoa</taxon>
        <taxon>Chordata</taxon>
        <taxon>Craniata</taxon>
        <taxon>Vertebrata</taxon>
        <taxon>Euteleostomi</taxon>
        <taxon>Actinopterygii</taxon>
        <taxon>Neopterygii</taxon>
        <taxon>Teleostei</taxon>
        <taxon>Neoteleostei</taxon>
        <taxon>Acanthomorphata</taxon>
        <taxon>Eupercaria</taxon>
        <taxon>Perciformes</taxon>
        <taxon>Cottioidei</taxon>
        <taxon>Cottales</taxon>
        <taxon>Cyclopteridae</taxon>
        <taxon>Cyclopterus</taxon>
    </lineage>
</organism>
<accession>A0A8C3AXM9</accession>
<dbReference type="PROSITE" id="PS50240">
    <property type="entry name" value="TRYPSIN_DOM"/>
    <property type="match status" value="1"/>
</dbReference>
<keyword evidence="2" id="KW-0378">Hydrolase</keyword>
<reference evidence="6" key="1">
    <citation type="submission" date="2025-08" db="UniProtKB">
        <authorList>
            <consortium name="Ensembl"/>
        </authorList>
    </citation>
    <scope>IDENTIFICATION</scope>
</reference>
<name>A0A8C3AXM9_CYCLU</name>
<dbReference type="InterPro" id="IPR001254">
    <property type="entry name" value="Trypsin_dom"/>
</dbReference>
<dbReference type="InterPro" id="IPR001314">
    <property type="entry name" value="Peptidase_S1A"/>
</dbReference>
<reference evidence="6" key="2">
    <citation type="submission" date="2025-09" db="UniProtKB">
        <authorList>
            <consortium name="Ensembl"/>
        </authorList>
    </citation>
    <scope>IDENTIFICATION</scope>
</reference>
<dbReference type="InterPro" id="IPR043504">
    <property type="entry name" value="Peptidase_S1_PA_chymotrypsin"/>
</dbReference>
<dbReference type="PRINTS" id="PR00722">
    <property type="entry name" value="CHYMOTRYPSIN"/>
</dbReference>
<dbReference type="Ensembl" id="ENSCLMT00005049705.1">
    <property type="protein sequence ID" value="ENSCLMP00005048066.1"/>
    <property type="gene ID" value="ENSCLMG00005022001.1"/>
</dbReference>
<dbReference type="FunFam" id="2.40.10.10:FF:000003">
    <property type="entry name" value="Transmembrane serine protease 3"/>
    <property type="match status" value="1"/>
</dbReference>
<keyword evidence="4" id="KW-1015">Disulfide bond</keyword>
<dbReference type="Pfam" id="PF00089">
    <property type="entry name" value="Trypsin"/>
    <property type="match status" value="1"/>
</dbReference>
<evidence type="ECO:0000313" key="7">
    <source>
        <dbReference type="Proteomes" id="UP000694565"/>
    </source>
</evidence>
<evidence type="ECO:0000256" key="1">
    <source>
        <dbReference type="ARBA" id="ARBA00022670"/>
    </source>
</evidence>
<evidence type="ECO:0000256" key="4">
    <source>
        <dbReference type="ARBA" id="ARBA00023157"/>
    </source>
</evidence>
<dbReference type="PANTHER" id="PTHR24252">
    <property type="entry name" value="ACROSIN-RELATED"/>
    <property type="match status" value="1"/>
</dbReference>
<dbReference type="CDD" id="cd00190">
    <property type="entry name" value="Tryp_SPc"/>
    <property type="match status" value="1"/>
</dbReference>
<dbReference type="Gene3D" id="2.40.10.10">
    <property type="entry name" value="Trypsin-like serine proteases"/>
    <property type="match status" value="1"/>
</dbReference>